<feature type="region of interest" description="Disordered" evidence="1">
    <location>
        <begin position="795"/>
        <end position="866"/>
    </location>
</feature>
<keyword evidence="3" id="KW-1185">Reference proteome</keyword>
<feature type="compositionally biased region" description="Low complexity" evidence="1">
    <location>
        <begin position="441"/>
        <end position="453"/>
    </location>
</feature>
<organism evidence="2 3">
    <name type="scientific">Rhodofomes roseus</name>
    <dbReference type="NCBI Taxonomy" id="34475"/>
    <lineage>
        <taxon>Eukaryota</taxon>
        <taxon>Fungi</taxon>
        <taxon>Dikarya</taxon>
        <taxon>Basidiomycota</taxon>
        <taxon>Agaricomycotina</taxon>
        <taxon>Agaricomycetes</taxon>
        <taxon>Polyporales</taxon>
        <taxon>Rhodofomes</taxon>
    </lineage>
</organism>
<feature type="compositionally biased region" description="Low complexity" evidence="1">
    <location>
        <begin position="486"/>
        <end position="504"/>
    </location>
</feature>
<evidence type="ECO:0000256" key="1">
    <source>
        <dbReference type="SAM" id="MobiDB-lite"/>
    </source>
</evidence>
<dbReference type="EMBL" id="JADCUA010000040">
    <property type="protein sequence ID" value="KAH9829327.1"/>
    <property type="molecule type" value="Genomic_DNA"/>
</dbReference>
<dbReference type="Proteomes" id="UP000814176">
    <property type="component" value="Unassembled WGS sequence"/>
</dbReference>
<feature type="compositionally biased region" description="Polar residues" evidence="1">
    <location>
        <begin position="517"/>
        <end position="531"/>
    </location>
</feature>
<feature type="compositionally biased region" description="Polar residues" evidence="1">
    <location>
        <begin position="801"/>
        <end position="810"/>
    </location>
</feature>
<feature type="compositionally biased region" description="Basic and acidic residues" evidence="1">
    <location>
        <begin position="412"/>
        <end position="431"/>
    </location>
</feature>
<protein>
    <submittedName>
        <fullName evidence="2">Uncharacterized protein</fullName>
    </submittedName>
</protein>
<name>A0ABQ8JYM2_9APHY</name>
<feature type="region of interest" description="Disordered" evidence="1">
    <location>
        <begin position="412"/>
        <end position="540"/>
    </location>
</feature>
<dbReference type="GeneID" id="72008900"/>
<reference evidence="2 3" key="1">
    <citation type="journal article" date="2021" name="Environ. Microbiol.">
        <title>Gene family expansions and transcriptome signatures uncover fungal adaptations to wood decay.</title>
        <authorList>
            <person name="Hage H."/>
            <person name="Miyauchi S."/>
            <person name="Viragh M."/>
            <person name="Drula E."/>
            <person name="Min B."/>
            <person name="Chaduli D."/>
            <person name="Navarro D."/>
            <person name="Favel A."/>
            <person name="Norest M."/>
            <person name="Lesage-Meessen L."/>
            <person name="Balint B."/>
            <person name="Merenyi Z."/>
            <person name="de Eugenio L."/>
            <person name="Morin E."/>
            <person name="Martinez A.T."/>
            <person name="Baldrian P."/>
            <person name="Stursova M."/>
            <person name="Martinez M.J."/>
            <person name="Novotny C."/>
            <person name="Magnuson J.K."/>
            <person name="Spatafora J.W."/>
            <person name="Maurice S."/>
            <person name="Pangilinan J."/>
            <person name="Andreopoulos W."/>
            <person name="LaButti K."/>
            <person name="Hundley H."/>
            <person name="Na H."/>
            <person name="Kuo A."/>
            <person name="Barry K."/>
            <person name="Lipzen A."/>
            <person name="Henrissat B."/>
            <person name="Riley R."/>
            <person name="Ahrendt S."/>
            <person name="Nagy L.G."/>
            <person name="Grigoriev I.V."/>
            <person name="Martin F."/>
            <person name="Rosso M.N."/>
        </authorList>
    </citation>
    <scope>NUCLEOTIDE SEQUENCE [LARGE SCALE GENOMIC DNA]</scope>
    <source>
        <strain evidence="2 3">CIRM-BRFM 1785</strain>
    </source>
</reference>
<proteinExistence type="predicted"/>
<evidence type="ECO:0000313" key="2">
    <source>
        <dbReference type="EMBL" id="KAH9829327.1"/>
    </source>
</evidence>
<sequence>MKKLTVWADDQLATMEAYTAAFRLAEEPARRKVVDDVLGQLKTMPLQSLEQLTEKQQKAAVLKWLAQNCKEGGKKKKQKTGVSGTTRGLDVFRREKREEIYEAAYGGKEKKQFGAFRAKTYELWALVPPAEKKEYVAQGKEIRGLIHGNIGNVEPPVLPSKTLSRSLHTKCETFAKKLWIENGVRVCFLFAGNTTDKGPVAGLMDHNAKFGAPSNFSDVADDPDWNPTKLWSDWEDWATDLLGKKAESVLRSGNVSKAQKRTGFGPLLATDEATGLPRIPPPEELDTLQMKTAQEWQFMVRQFLNDHHTAASNGKKRNIPWKRAKALDTSLWIEDGSWPDFVKFDEPSKIRKSQCIELIRYWGQLQDTDEGRAFRMSGWLQDDGDTAIDDPEDVQPGRYDEWLARWIKDAPRREAERQREDERQAEERQAVDKQAASTRMAQQPGTQTQAGGANMASGSGQSGKQLAAPHLSAKALGKQKARKAIPSETPSPSLSPSWSSPEPSVNDTEEQAGDASEGSTAVKPTSTQTATAEPIPAELPFNGMAPSAARPSMRVNFLRSLSTDRRYMVLCNEYARAIIAAAKPGRQPRPAYTPPAIPGVPWASWSWGSQSLPQEVHKSSSGLDPLITYLRATVWVSEGKAALRKVEQVLLAVGLALRDIDSAQFVNDPDDPPSAGIPPFVVATQLGIASSNMLLDLIQPIANARIVDVFGKAPAPAAPPAITPNLPAVPKSLSPRPLSPMRSILPRAPLPGAALSAASSPSPAPKAHVQEAALVPGQVETLRPSDGQAMDLEEMAKVPTASRSISQGGSASKARRRPYEDGPQAYEAESTLRPSKKPRSGTVVVAPEAMSQRPHRERRAPQKLDL</sequence>
<dbReference type="RefSeq" id="XP_047772809.1">
    <property type="nucleotide sequence ID" value="XM_047928168.1"/>
</dbReference>
<gene>
    <name evidence="2" type="ORF">C8Q71DRAFT_863395</name>
</gene>
<accession>A0ABQ8JYM2</accession>
<comment type="caution">
    <text evidence="2">The sequence shown here is derived from an EMBL/GenBank/DDBJ whole genome shotgun (WGS) entry which is preliminary data.</text>
</comment>
<evidence type="ECO:0000313" key="3">
    <source>
        <dbReference type="Proteomes" id="UP000814176"/>
    </source>
</evidence>